<keyword evidence="2" id="KW-0808">Transferase</keyword>
<dbReference type="RefSeq" id="WP_012916549.1">
    <property type="nucleotide sequence ID" value="NC_013722.1"/>
</dbReference>
<dbReference type="CDD" id="cd04301">
    <property type="entry name" value="NAT_SF"/>
    <property type="match status" value="1"/>
</dbReference>
<sequence length="180" mass="19996">MATRNRMPPWHETFTLPSGRELLIRPIRPEDSAPLQGAFGLLGPSEIRTRFLHSAQELNEEMAQRLTHPNPKAELILVAAEPLPPGEAVVGAVARATITPGTREAQCAILLSNFVAGQGLGRQLMRKLVKWARRKYLDRLYGEVLEHNVPMLQLTESLGFQKMPHPDTSGLVRVILELGN</sequence>
<protein>
    <submittedName>
        <fullName evidence="2">Hypothetical acetyltransferase family protein</fullName>
    </submittedName>
</protein>
<dbReference type="SUPFAM" id="SSF55729">
    <property type="entry name" value="Acyl-CoA N-acyltransferases (Nat)"/>
    <property type="match status" value="1"/>
</dbReference>
<accession>D2UEH5</accession>
<dbReference type="AlphaFoldDB" id="D2UEH5"/>
<dbReference type="PROSITE" id="PS51186">
    <property type="entry name" value="GNAT"/>
    <property type="match status" value="1"/>
</dbReference>
<dbReference type="PATRIC" id="fig|29447.3.peg.2028"/>
<dbReference type="eggNOG" id="COG1670">
    <property type="taxonomic scope" value="Bacteria"/>
</dbReference>
<dbReference type="GO" id="GO:0016747">
    <property type="term" value="F:acyltransferase activity, transferring groups other than amino-acyl groups"/>
    <property type="evidence" value="ECO:0007669"/>
    <property type="project" value="InterPro"/>
</dbReference>
<keyword evidence="3" id="KW-1185">Reference proteome</keyword>
<dbReference type="EMBL" id="FP565176">
    <property type="protein sequence ID" value="CBA16549.1"/>
    <property type="molecule type" value="Genomic_DNA"/>
</dbReference>
<dbReference type="OrthoDB" id="7057406at2"/>
<dbReference type="GeneID" id="57877372"/>
<dbReference type="KEGG" id="xal:XALC_2065"/>
<feature type="domain" description="N-acetyltransferase" evidence="1">
    <location>
        <begin position="22"/>
        <end position="179"/>
    </location>
</feature>
<evidence type="ECO:0000313" key="3">
    <source>
        <dbReference type="Proteomes" id="UP000001890"/>
    </source>
</evidence>
<dbReference type="InterPro" id="IPR016181">
    <property type="entry name" value="Acyl_CoA_acyltransferase"/>
</dbReference>
<gene>
    <name evidence="2" type="ordered locus">XALc_2065</name>
</gene>
<evidence type="ECO:0000259" key="1">
    <source>
        <dbReference type="PROSITE" id="PS51186"/>
    </source>
</evidence>
<dbReference type="Pfam" id="PF13302">
    <property type="entry name" value="Acetyltransf_3"/>
    <property type="match status" value="1"/>
</dbReference>
<reference evidence="2 3" key="1">
    <citation type="journal article" date="2009" name="BMC Genomics">
        <title>The complete genome sequence of Xanthomonas albilineans provides new insights into the reductive genome evolution of the xylem-limited Xanthomonadaceae.</title>
        <authorList>
            <person name="Pieretti I."/>
            <person name="Royer M."/>
            <person name="Barbe V."/>
            <person name="Carrere S."/>
            <person name="Koebnik R."/>
            <person name="Cociancich S."/>
            <person name="Couloux A."/>
            <person name="Darrasse A."/>
            <person name="Gouzy J."/>
            <person name="Jacques M.A."/>
            <person name="Lauber E."/>
            <person name="Manceau C."/>
            <person name="Mangenot S."/>
            <person name="Poussier S."/>
            <person name="Segurens B."/>
            <person name="Szurek B."/>
            <person name="Verdier V."/>
            <person name="Arlat M."/>
            <person name="Rott P."/>
        </authorList>
    </citation>
    <scope>NUCLEOTIDE SEQUENCE [LARGE SCALE GENOMIC DNA]</scope>
    <source>
        <strain evidence="3">GPE PC73 / CFBP 7063</strain>
    </source>
</reference>
<organism evidence="2 3">
    <name type="scientific">Xanthomonas albilineans (strain GPE PC73 / CFBP 7063)</name>
    <dbReference type="NCBI Taxonomy" id="380358"/>
    <lineage>
        <taxon>Bacteria</taxon>
        <taxon>Pseudomonadati</taxon>
        <taxon>Pseudomonadota</taxon>
        <taxon>Gammaproteobacteria</taxon>
        <taxon>Lysobacterales</taxon>
        <taxon>Lysobacteraceae</taxon>
        <taxon>Xanthomonas</taxon>
    </lineage>
</organism>
<dbReference type="Proteomes" id="UP000001890">
    <property type="component" value="Chromosome"/>
</dbReference>
<dbReference type="STRING" id="380358.XALC_2065"/>
<evidence type="ECO:0000313" key="2">
    <source>
        <dbReference type="EMBL" id="CBA16549.1"/>
    </source>
</evidence>
<dbReference type="Gene3D" id="3.40.630.30">
    <property type="match status" value="1"/>
</dbReference>
<dbReference type="InterPro" id="IPR000182">
    <property type="entry name" value="GNAT_dom"/>
</dbReference>
<proteinExistence type="predicted"/>
<name>D2UEH5_XANAP</name>